<dbReference type="EC" id="3.5.99.6" evidence="4"/>
<protein>
    <recommendedName>
        <fullName evidence="4">Glucosamine-6-phosphate deaminase</fullName>
        <ecNumber evidence="4">3.5.99.6</ecNumber>
    </recommendedName>
    <alternativeName>
        <fullName evidence="4">GlcN6P deaminase</fullName>
        <shortName evidence="4">GNPDA</shortName>
    </alternativeName>
    <alternativeName>
        <fullName evidence="4">Glucosamine-6-phosphate isomerase</fullName>
    </alternativeName>
</protein>
<dbReference type="RefSeq" id="WP_270663460.1">
    <property type="nucleotide sequence ID" value="NZ_CP170812.1"/>
</dbReference>
<evidence type="ECO:0000256" key="2">
    <source>
        <dbReference type="ARBA" id="ARBA00022801"/>
    </source>
</evidence>
<reference evidence="6" key="1">
    <citation type="submission" date="2021-02" db="EMBL/GenBank/DDBJ databases">
        <title>Infant gut strain persistence is associated with maternal origin, phylogeny, and functional potential including surface adhesion and iron acquisition.</title>
        <authorList>
            <person name="Lou Y.C."/>
        </authorList>
    </citation>
    <scope>NUCLEOTIDE SEQUENCE</scope>
    <source>
        <strain evidence="6">L3_101_367G1_dasL3_101_367G1_metabat.metabat.26</strain>
    </source>
</reference>
<comment type="caution">
    <text evidence="4">Lacks conserved residue(s) required for the propagation of feature annotation.</text>
</comment>
<organism evidence="6 7">
    <name type="scientific">Faecalibacterium prausnitzii</name>
    <dbReference type="NCBI Taxonomy" id="853"/>
    <lineage>
        <taxon>Bacteria</taxon>
        <taxon>Bacillati</taxon>
        <taxon>Bacillota</taxon>
        <taxon>Clostridia</taxon>
        <taxon>Eubacteriales</taxon>
        <taxon>Oscillospiraceae</taxon>
        <taxon>Faecalibacterium</taxon>
    </lineage>
</organism>
<sequence>MKIIRAKDYKDMSRKAANIISAQVIMKPNCVLGLATGGTPVGAYAQLVEWYNKGDLDFSEVTTVNLDEYRGLPKEHPESYWSFMHKNLFDHVNIRPEAIHLPDGTNPDASDACAKYNDIIHSVGGIDLQLLGLGPNGHIGFNEPGEAFELETHCVDLTPATIEANKRFFDGNEDLVPKQAYTMGIKTIMQARKVLVVANGLAKAKAVKAVVSGPVTPECPGSILQMHPDCILVADEEALSLL</sequence>
<dbReference type="Pfam" id="PF01182">
    <property type="entry name" value="Glucosamine_iso"/>
    <property type="match status" value="1"/>
</dbReference>
<dbReference type="CDD" id="cd01399">
    <property type="entry name" value="GlcN6P_deaminase"/>
    <property type="match status" value="1"/>
</dbReference>
<evidence type="ECO:0000256" key="4">
    <source>
        <dbReference type="HAMAP-Rule" id="MF_01241"/>
    </source>
</evidence>
<evidence type="ECO:0000256" key="1">
    <source>
        <dbReference type="ARBA" id="ARBA00000644"/>
    </source>
</evidence>
<keyword evidence="2 4" id="KW-0378">Hydrolase</keyword>
<dbReference type="PANTHER" id="PTHR11280:SF5">
    <property type="entry name" value="GLUCOSAMINE-6-PHOSPHATE ISOMERASE"/>
    <property type="match status" value="1"/>
</dbReference>
<feature type="active site" description="For ring-opening step" evidence="4">
    <location>
        <position position="143"/>
    </location>
</feature>
<dbReference type="NCBIfam" id="TIGR00502">
    <property type="entry name" value="nagB"/>
    <property type="match status" value="1"/>
</dbReference>
<keyword evidence="3 4" id="KW-0119">Carbohydrate metabolism</keyword>
<dbReference type="GO" id="GO:0006043">
    <property type="term" value="P:glucosamine catabolic process"/>
    <property type="evidence" value="ECO:0007669"/>
    <property type="project" value="TreeGrafter"/>
</dbReference>
<dbReference type="GO" id="GO:0042802">
    <property type="term" value="F:identical protein binding"/>
    <property type="evidence" value="ECO:0007669"/>
    <property type="project" value="TreeGrafter"/>
</dbReference>
<evidence type="ECO:0000313" key="6">
    <source>
        <dbReference type="EMBL" id="MBS5688289.1"/>
    </source>
</evidence>
<proteinExistence type="inferred from homology"/>
<dbReference type="HAMAP" id="MF_01241">
    <property type="entry name" value="GlcN6P_deamin"/>
    <property type="match status" value="1"/>
</dbReference>
<dbReference type="AlphaFoldDB" id="A0A943G127"/>
<feature type="active site" description="For ring-opening step" evidence="4">
    <location>
        <position position="136"/>
    </location>
</feature>
<gene>
    <name evidence="4 6" type="primary">nagB</name>
    <name evidence="6" type="ORF">KHW66_09895</name>
</gene>
<dbReference type="InterPro" id="IPR004547">
    <property type="entry name" value="Glucosamine6P_isomerase"/>
</dbReference>
<dbReference type="InterPro" id="IPR018321">
    <property type="entry name" value="Glucosamine6P_isomerase_CS"/>
</dbReference>
<comment type="function">
    <text evidence="4">Catalyzes the reversible isomerization-deamination of glucosamine 6-phosphate (GlcN6P) to form fructose 6-phosphate (Fru6P) and ammonium ion.</text>
</comment>
<comment type="caution">
    <text evidence="6">The sequence shown here is derived from an EMBL/GenBank/DDBJ whole genome shotgun (WGS) entry which is preliminary data.</text>
</comment>
<comment type="similarity">
    <text evidence="4">Belongs to the glucosamine/galactosamine-6-phosphate isomerase family. NagB subfamily.</text>
</comment>
<dbReference type="GO" id="GO:0019262">
    <property type="term" value="P:N-acetylneuraminate catabolic process"/>
    <property type="evidence" value="ECO:0007669"/>
    <property type="project" value="UniProtKB-UniRule"/>
</dbReference>
<evidence type="ECO:0000313" key="7">
    <source>
        <dbReference type="Proteomes" id="UP000733372"/>
    </source>
</evidence>
<dbReference type="InterPro" id="IPR006148">
    <property type="entry name" value="Glc/Gal-6P_isomerase"/>
</dbReference>
<dbReference type="GO" id="GO:0006046">
    <property type="term" value="P:N-acetylglucosamine catabolic process"/>
    <property type="evidence" value="ECO:0007669"/>
    <property type="project" value="UniProtKB-UniRule"/>
</dbReference>
<evidence type="ECO:0000256" key="3">
    <source>
        <dbReference type="ARBA" id="ARBA00023277"/>
    </source>
</evidence>
<name>A0A943G127_9FIRM</name>
<dbReference type="InterPro" id="IPR037171">
    <property type="entry name" value="NagB/RpiA_transferase-like"/>
</dbReference>
<dbReference type="Proteomes" id="UP000733372">
    <property type="component" value="Unassembled WGS sequence"/>
</dbReference>
<dbReference type="Gene3D" id="3.40.50.1360">
    <property type="match status" value="1"/>
</dbReference>
<dbReference type="PANTHER" id="PTHR11280">
    <property type="entry name" value="GLUCOSAMINE-6-PHOSPHATE ISOMERASE"/>
    <property type="match status" value="1"/>
</dbReference>
<feature type="active site" description="Proton acceptor; for enolization step" evidence="4">
    <location>
        <position position="67"/>
    </location>
</feature>
<dbReference type="FunFam" id="3.40.50.1360:FF:000003">
    <property type="entry name" value="Glucosamine-6-phosphate deaminase"/>
    <property type="match status" value="1"/>
</dbReference>
<dbReference type="GO" id="GO:0004342">
    <property type="term" value="F:glucosamine-6-phosphate deaminase activity"/>
    <property type="evidence" value="ECO:0007669"/>
    <property type="project" value="UniProtKB-UniRule"/>
</dbReference>
<dbReference type="EMBL" id="JAGZAM010000019">
    <property type="protein sequence ID" value="MBS5688289.1"/>
    <property type="molecule type" value="Genomic_DNA"/>
</dbReference>
<dbReference type="GO" id="GO:0005975">
    <property type="term" value="P:carbohydrate metabolic process"/>
    <property type="evidence" value="ECO:0007669"/>
    <property type="project" value="InterPro"/>
</dbReference>
<feature type="active site" description="Proton acceptor; for ring-opening step" evidence="4">
    <location>
        <position position="138"/>
    </location>
</feature>
<dbReference type="GO" id="GO:0005737">
    <property type="term" value="C:cytoplasm"/>
    <property type="evidence" value="ECO:0007669"/>
    <property type="project" value="TreeGrafter"/>
</dbReference>
<comment type="pathway">
    <text evidence="4">Amino-sugar metabolism; N-acetylneuraminate degradation; D-fructose 6-phosphate from N-acetylneuraminate: step 5/5.</text>
</comment>
<comment type="catalytic activity">
    <reaction evidence="1 4">
        <text>alpha-D-glucosamine 6-phosphate + H2O = beta-D-fructose 6-phosphate + NH4(+)</text>
        <dbReference type="Rhea" id="RHEA:12172"/>
        <dbReference type="ChEBI" id="CHEBI:15377"/>
        <dbReference type="ChEBI" id="CHEBI:28938"/>
        <dbReference type="ChEBI" id="CHEBI:57634"/>
        <dbReference type="ChEBI" id="CHEBI:75989"/>
        <dbReference type="EC" id="3.5.99.6"/>
    </reaction>
</comment>
<accession>A0A943G127</accession>
<dbReference type="PROSITE" id="PS01161">
    <property type="entry name" value="GLC_GALNAC_ISOMERASE"/>
    <property type="match status" value="1"/>
</dbReference>
<evidence type="ECO:0000259" key="5">
    <source>
        <dbReference type="Pfam" id="PF01182"/>
    </source>
</evidence>
<dbReference type="SUPFAM" id="SSF100950">
    <property type="entry name" value="NagB/RpiA/CoA transferase-like"/>
    <property type="match status" value="1"/>
</dbReference>
<feature type="domain" description="Glucosamine/galactosamine-6-phosphate isomerase" evidence="5">
    <location>
        <begin position="12"/>
        <end position="225"/>
    </location>
</feature>